<feature type="chain" id="PRO_5047262918" evidence="2">
    <location>
        <begin position="27"/>
        <end position="282"/>
    </location>
</feature>
<dbReference type="InterPro" id="IPR003709">
    <property type="entry name" value="VanY-like_core_dom"/>
</dbReference>
<sequence length="282" mass="29652">MCYNCRTSRRSFTALLAAGVGLTALAACTPDTRAASPAPAPPPSGPPTATPTPTAATTTPVPAPTANEAPPSSAPPSGALSQKHSLSDPTSQWVIVNKHRPLTPLQFVPADLVQPKVQLAVSGEASLLNSTTAGAAEKLFAAAASAGVTMTLASGYRSFQTQTTTYNGYVNTRGQASADTASARPGFSEHQTGWAFDIGDGGGACSFEPCFAEQPAAVWARDNAYKYGFVVRYPRMRQEVTGYYYESWHLRFIGVEAATDMANRGISTLEEYFGLEAAPSYQ</sequence>
<evidence type="ECO:0000256" key="2">
    <source>
        <dbReference type="SAM" id="SignalP"/>
    </source>
</evidence>
<organism evidence="4 5">
    <name type="scientific">Arthrobacter methylotrophus</name>
    <dbReference type="NCBI Taxonomy" id="121291"/>
    <lineage>
        <taxon>Bacteria</taxon>
        <taxon>Bacillati</taxon>
        <taxon>Actinomycetota</taxon>
        <taxon>Actinomycetes</taxon>
        <taxon>Micrococcales</taxon>
        <taxon>Micrococcaceae</taxon>
        <taxon>Arthrobacter</taxon>
    </lineage>
</organism>
<accession>A0ABV5UUD0</accession>
<feature type="domain" description="D-alanyl-D-alanine carboxypeptidase-like core" evidence="3">
    <location>
        <begin position="127"/>
        <end position="254"/>
    </location>
</feature>
<dbReference type="SUPFAM" id="SSF55166">
    <property type="entry name" value="Hedgehog/DD-peptidase"/>
    <property type="match status" value="1"/>
</dbReference>
<protein>
    <submittedName>
        <fullName evidence="4">M15 family metallopeptidase</fullName>
    </submittedName>
</protein>
<feature type="region of interest" description="Disordered" evidence="1">
    <location>
        <begin position="32"/>
        <end position="86"/>
    </location>
</feature>
<keyword evidence="5" id="KW-1185">Reference proteome</keyword>
<dbReference type="PANTHER" id="PTHR34385">
    <property type="entry name" value="D-ALANYL-D-ALANINE CARBOXYPEPTIDASE"/>
    <property type="match status" value="1"/>
</dbReference>
<dbReference type="PROSITE" id="PS51318">
    <property type="entry name" value="TAT"/>
    <property type="match status" value="1"/>
</dbReference>
<dbReference type="InterPro" id="IPR052179">
    <property type="entry name" value="DD-CPase-like"/>
</dbReference>
<dbReference type="InterPro" id="IPR006311">
    <property type="entry name" value="TAT_signal"/>
</dbReference>
<evidence type="ECO:0000313" key="4">
    <source>
        <dbReference type="EMBL" id="MFB9715792.1"/>
    </source>
</evidence>
<dbReference type="Gene3D" id="3.30.1380.10">
    <property type="match status" value="1"/>
</dbReference>
<dbReference type="InterPro" id="IPR009045">
    <property type="entry name" value="Zn_M74/Hedgehog-like"/>
</dbReference>
<dbReference type="EMBL" id="JBHMBH010000039">
    <property type="protein sequence ID" value="MFB9715792.1"/>
    <property type="molecule type" value="Genomic_DNA"/>
</dbReference>
<dbReference type="InterPro" id="IPR058193">
    <property type="entry name" value="VanY/YodJ_core_dom"/>
</dbReference>
<name>A0ABV5UUD0_9MICC</name>
<keyword evidence="2" id="KW-0732">Signal</keyword>
<dbReference type="CDD" id="cd14852">
    <property type="entry name" value="LD-carboxypeptidase"/>
    <property type="match status" value="1"/>
</dbReference>
<reference evidence="4 5" key="1">
    <citation type="submission" date="2024-09" db="EMBL/GenBank/DDBJ databases">
        <authorList>
            <person name="Sun Q."/>
            <person name="Mori K."/>
        </authorList>
    </citation>
    <scope>NUCLEOTIDE SEQUENCE [LARGE SCALE GENOMIC DNA]</scope>
    <source>
        <strain evidence="4 5">JCM 13519</strain>
    </source>
</reference>
<feature type="signal peptide" evidence="2">
    <location>
        <begin position="1"/>
        <end position="26"/>
    </location>
</feature>
<gene>
    <name evidence="4" type="ORF">ACFFPI_16965</name>
</gene>
<evidence type="ECO:0000256" key="1">
    <source>
        <dbReference type="SAM" id="MobiDB-lite"/>
    </source>
</evidence>
<dbReference type="RefSeq" id="WP_345036484.1">
    <property type="nucleotide sequence ID" value="NZ_BAABED010000001.1"/>
</dbReference>
<evidence type="ECO:0000259" key="3">
    <source>
        <dbReference type="Pfam" id="PF02557"/>
    </source>
</evidence>
<evidence type="ECO:0000313" key="5">
    <source>
        <dbReference type="Proteomes" id="UP001589536"/>
    </source>
</evidence>
<feature type="compositionally biased region" description="Pro residues" evidence="1">
    <location>
        <begin position="38"/>
        <end position="50"/>
    </location>
</feature>
<proteinExistence type="predicted"/>
<dbReference type="Proteomes" id="UP001589536">
    <property type="component" value="Unassembled WGS sequence"/>
</dbReference>
<dbReference type="Pfam" id="PF02557">
    <property type="entry name" value="VanY"/>
    <property type="match status" value="1"/>
</dbReference>
<comment type="caution">
    <text evidence="4">The sequence shown here is derived from an EMBL/GenBank/DDBJ whole genome shotgun (WGS) entry which is preliminary data.</text>
</comment>
<feature type="compositionally biased region" description="Low complexity" evidence="1">
    <location>
        <begin position="51"/>
        <end position="81"/>
    </location>
</feature>
<dbReference type="PROSITE" id="PS51257">
    <property type="entry name" value="PROKAR_LIPOPROTEIN"/>
    <property type="match status" value="1"/>
</dbReference>
<dbReference type="PANTHER" id="PTHR34385:SF1">
    <property type="entry name" value="PEPTIDOGLYCAN L-ALANYL-D-GLUTAMATE ENDOPEPTIDASE CWLK"/>
    <property type="match status" value="1"/>
</dbReference>